<dbReference type="Gene3D" id="3.90.79.10">
    <property type="entry name" value="Nucleoside Triphosphate Pyrophosphohydrolase"/>
    <property type="match status" value="1"/>
</dbReference>
<dbReference type="PANTHER" id="PTHR16099">
    <property type="entry name" value="8-OXO-DGTP DIPHOSPHATES NUDT15"/>
    <property type="match status" value="1"/>
</dbReference>
<evidence type="ECO:0000259" key="4">
    <source>
        <dbReference type="PROSITE" id="PS51462"/>
    </source>
</evidence>
<evidence type="ECO:0000256" key="3">
    <source>
        <dbReference type="RuleBase" id="RU003476"/>
    </source>
</evidence>
<dbReference type="InterPro" id="IPR020084">
    <property type="entry name" value="NUDIX_hydrolase_CS"/>
</dbReference>
<dbReference type="CDD" id="cd04678">
    <property type="entry name" value="NUDIX_MTH2_Nudt15"/>
    <property type="match status" value="1"/>
</dbReference>
<reference evidence="5 6" key="1">
    <citation type="submission" date="2020-04" db="EMBL/GenBank/DDBJ databases">
        <title>Description of novel Gluconacetobacter.</title>
        <authorList>
            <person name="Sombolestani A."/>
        </authorList>
    </citation>
    <scope>NUCLEOTIDE SEQUENCE [LARGE SCALE GENOMIC DNA]</scope>
    <source>
        <strain evidence="5 6">LMG 21311</strain>
    </source>
</reference>
<keyword evidence="2 3" id="KW-0378">Hydrolase</keyword>
<name>A0A7W4JVK6_9PROT</name>
<accession>A0A7W4JVK6</accession>
<dbReference type="Proteomes" id="UP000555756">
    <property type="component" value="Unassembled WGS sequence"/>
</dbReference>
<comment type="caution">
    <text evidence="5">The sequence shown here is derived from an EMBL/GenBank/DDBJ whole genome shotgun (WGS) entry which is preliminary data.</text>
</comment>
<comment type="cofactor">
    <cofactor evidence="1">
        <name>Mg(2+)</name>
        <dbReference type="ChEBI" id="CHEBI:18420"/>
    </cofactor>
</comment>
<evidence type="ECO:0000256" key="2">
    <source>
        <dbReference type="ARBA" id="ARBA00022801"/>
    </source>
</evidence>
<dbReference type="AlphaFoldDB" id="A0A7W4JVK6"/>
<dbReference type="PROSITE" id="PS00893">
    <property type="entry name" value="NUDIX_BOX"/>
    <property type="match status" value="1"/>
</dbReference>
<dbReference type="Pfam" id="PF00293">
    <property type="entry name" value="NUDIX"/>
    <property type="match status" value="1"/>
</dbReference>
<dbReference type="EMBL" id="JABEQF010000020">
    <property type="protein sequence ID" value="MBB2191704.1"/>
    <property type="molecule type" value="Genomic_DNA"/>
</dbReference>
<organism evidence="5 6">
    <name type="scientific">Gluconacetobacter azotocaptans</name>
    <dbReference type="NCBI Taxonomy" id="142834"/>
    <lineage>
        <taxon>Bacteria</taxon>
        <taxon>Pseudomonadati</taxon>
        <taxon>Pseudomonadota</taxon>
        <taxon>Alphaproteobacteria</taxon>
        <taxon>Acetobacterales</taxon>
        <taxon>Acetobacteraceae</taxon>
        <taxon>Gluconacetobacter</taxon>
    </lineage>
</organism>
<dbReference type="GO" id="GO:0006203">
    <property type="term" value="P:dGTP catabolic process"/>
    <property type="evidence" value="ECO:0007669"/>
    <property type="project" value="TreeGrafter"/>
</dbReference>
<sequence length="132" mass="14163">MLLGRRIKTDEPESWCLPGGHVEAGESFAQAAVREIAEETGLTVLAPVTATIMVMDLAAPVPSLTCGVVAMVGEDAEPRILEPHVFACWAWTRRDCLPEPLFPASGALLNAWLGKPLAPAWQAYPITSGMRP</sequence>
<proteinExistence type="inferred from homology"/>
<evidence type="ECO:0000256" key="1">
    <source>
        <dbReference type="ARBA" id="ARBA00001946"/>
    </source>
</evidence>
<dbReference type="PROSITE" id="PS51462">
    <property type="entry name" value="NUDIX"/>
    <property type="match status" value="1"/>
</dbReference>
<dbReference type="GO" id="GO:0035539">
    <property type="term" value="F:8-oxo-7,8-dihydrodeoxyguanosine triphosphate pyrophosphatase activity"/>
    <property type="evidence" value="ECO:0007669"/>
    <property type="project" value="TreeGrafter"/>
</dbReference>
<dbReference type="GO" id="GO:0005829">
    <property type="term" value="C:cytosol"/>
    <property type="evidence" value="ECO:0007669"/>
    <property type="project" value="TreeGrafter"/>
</dbReference>
<dbReference type="PRINTS" id="PR00502">
    <property type="entry name" value="NUDIXFAMILY"/>
</dbReference>
<dbReference type="InterPro" id="IPR000086">
    <property type="entry name" value="NUDIX_hydrolase_dom"/>
</dbReference>
<evidence type="ECO:0000313" key="6">
    <source>
        <dbReference type="Proteomes" id="UP000555756"/>
    </source>
</evidence>
<dbReference type="SUPFAM" id="SSF55811">
    <property type="entry name" value="Nudix"/>
    <property type="match status" value="1"/>
</dbReference>
<evidence type="ECO:0000313" key="5">
    <source>
        <dbReference type="EMBL" id="MBB2191704.1"/>
    </source>
</evidence>
<keyword evidence="6" id="KW-1185">Reference proteome</keyword>
<gene>
    <name evidence="5" type="ORF">HLH34_17360</name>
</gene>
<dbReference type="InterPro" id="IPR020476">
    <property type="entry name" value="Nudix_hydrolase"/>
</dbReference>
<dbReference type="InterPro" id="IPR015797">
    <property type="entry name" value="NUDIX_hydrolase-like_dom_sf"/>
</dbReference>
<comment type="similarity">
    <text evidence="3">Belongs to the Nudix hydrolase family.</text>
</comment>
<feature type="domain" description="Nudix hydrolase" evidence="4">
    <location>
        <begin position="1"/>
        <end position="115"/>
    </location>
</feature>
<protein>
    <submittedName>
        <fullName evidence="5">NUDIX domain-containing protein</fullName>
    </submittedName>
</protein>
<dbReference type="PANTHER" id="PTHR16099:SF5">
    <property type="entry name" value="NUCLEOTIDE TRIPHOSPHATE DIPHOSPHATASE NUDT15"/>
    <property type="match status" value="1"/>
</dbReference>